<reference evidence="7" key="1">
    <citation type="submission" date="2020-10" db="EMBL/GenBank/DDBJ databases">
        <title>Taxonomic study of unclassified bacteria belonging to the class Ktedonobacteria.</title>
        <authorList>
            <person name="Yabe S."/>
            <person name="Wang C.M."/>
            <person name="Zheng Y."/>
            <person name="Sakai Y."/>
            <person name="Cavaletti L."/>
            <person name="Monciardini P."/>
            <person name="Donadio S."/>
        </authorList>
    </citation>
    <scope>NUCLEOTIDE SEQUENCE</scope>
    <source>
        <strain evidence="7">ID150040</strain>
    </source>
</reference>
<evidence type="ECO:0000256" key="5">
    <source>
        <dbReference type="SAM" id="Phobius"/>
    </source>
</evidence>
<dbReference type="Proteomes" id="UP000597444">
    <property type="component" value="Unassembled WGS sequence"/>
</dbReference>
<protein>
    <submittedName>
        <fullName evidence="7">Tetracycline resistance MFS efflux pump</fullName>
    </submittedName>
</protein>
<comment type="caution">
    <text evidence="7">The sequence shown here is derived from an EMBL/GenBank/DDBJ whole genome shotgun (WGS) entry which is preliminary data.</text>
</comment>
<feature type="domain" description="Major facilitator superfamily (MFS) profile" evidence="6">
    <location>
        <begin position="32"/>
        <end position="417"/>
    </location>
</feature>
<dbReference type="InterPro" id="IPR001958">
    <property type="entry name" value="Tet-R_TetA/multi-R_MdtG-like"/>
</dbReference>
<dbReference type="GO" id="GO:0005886">
    <property type="term" value="C:plasma membrane"/>
    <property type="evidence" value="ECO:0007669"/>
    <property type="project" value="UniProtKB-SubCell"/>
</dbReference>
<dbReference type="EMBL" id="BNJK01000002">
    <property type="protein sequence ID" value="GHO99221.1"/>
    <property type="molecule type" value="Genomic_DNA"/>
</dbReference>
<dbReference type="PROSITE" id="PS50850">
    <property type="entry name" value="MFS"/>
    <property type="match status" value="1"/>
</dbReference>
<keyword evidence="4 5" id="KW-0472">Membrane</keyword>
<feature type="transmembrane region" description="Helical" evidence="5">
    <location>
        <begin position="366"/>
        <end position="386"/>
    </location>
</feature>
<feature type="transmembrane region" description="Helical" evidence="5">
    <location>
        <begin position="232"/>
        <end position="253"/>
    </location>
</feature>
<sequence>MATTFLDHKASATTKAKMILATPARKSRRITVALTFLIGCVALSMTGFAIIMPVFPQRLQALGLGAETLALMEGAFGLGMFLLSTPMGTLAGRIGRKPILLISLAGFIVTNLLLAFVNVPLLFILIRFVEGMVISGLMPASLAIVGDTIPTAKQGRWIGFLTTAQATGIALGPGIGGFLYQAWGFTSPFLLSASIALLASLLCILLVPETLPAQAREEAKAHQETKTRERGLIGLIWLFAPFLFIDFGLIFIYPFVFPQYPFFFEKVLHYSTAQYGLIISVYGLALAVFPLFLGRLSEQLPKKPLIIAGSVLFGALNVFMFVAPLYPLLLVGAALAGLGSAFAEPALGSIYLAATTDSNRGQVMGIRGSAISLAVMLGPLVQALIGPWTGPHMTFAIGIVLSGVIVLMAMLLLKGSQEK</sequence>
<organism evidence="7 8">
    <name type="scientific">Reticulibacter mediterranei</name>
    <dbReference type="NCBI Taxonomy" id="2778369"/>
    <lineage>
        <taxon>Bacteria</taxon>
        <taxon>Bacillati</taxon>
        <taxon>Chloroflexota</taxon>
        <taxon>Ktedonobacteria</taxon>
        <taxon>Ktedonobacterales</taxon>
        <taxon>Reticulibacteraceae</taxon>
        <taxon>Reticulibacter</taxon>
    </lineage>
</organism>
<feature type="transmembrane region" description="Helical" evidence="5">
    <location>
        <begin position="189"/>
        <end position="211"/>
    </location>
</feature>
<evidence type="ECO:0000313" key="8">
    <source>
        <dbReference type="Proteomes" id="UP000597444"/>
    </source>
</evidence>
<dbReference type="PANTHER" id="PTHR42718">
    <property type="entry name" value="MAJOR FACILITATOR SUPERFAMILY MULTIDRUG TRANSPORTER MFSC"/>
    <property type="match status" value="1"/>
</dbReference>
<comment type="subcellular location">
    <subcellularLocation>
        <location evidence="1">Cell membrane</location>
        <topology evidence="1">Multi-pass membrane protein</topology>
    </subcellularLocation>
</comment>
<evidence type="ECO:0000256" key="4">
    <source>
        <dbReference type="ARBA" id="ARBA00023136"/>
    </source>
</evidence>
<feature type="transmembrane region" description="Helical" evidence="5">
    <location>
        <begin position="329"/>
        <end position="354"/>
    </location>
</feature>
<evidence type="ECO:0000313" key="7">
    <source>
        <dbReference type="EMBL" id="GHO99221.1"/>
    </source>
</evidence>
<evidence type="ECO:0000256" key="1">
    <source>
        <dbReference type="ARBA" id="ARBA00004651"/>
    </source>
</evidence>
<keyword evidence="8" id="KW-1185">Reference proteome</keyword>
<evidence type="ECO:0000259" key="6">
    <source>
        <dbReference type="PROSITE" id="PS50850"/>
    </source>
</evidence>
<dbReference type="CDD" id="cd17325">
    <property type="entry name" value="MFS_MdtG_SLC18_like"/>
    <property type="match status" value="1"/>
</dbReference>
<feature type="transmembrane region" description="Helical" evidence="5">
    <location>
        <begin position="392"/>
        <end position="413"/>
    </location>
</feature>
<feature type="transmembrane region" description="Helical" evidence="5">
    <location>
        <begin position="99"/>
        <end position="117"/>
    </location>
</feature>
<evidence type="ECO:0000256" key="3">
    <source>
        <dbReference type="ARBA" id="ARBA00022989"/>
    </source>
</evidence>
<dbReference type="PANTHER" id="PTHR42718:SF35">
    <property type="entry name" value="BLL0718 PROTEIN"/>
    <property type="match status" value="1"/>
</dbReference>
<dbReference type="InterPro" id="IPR020846">
    <property type="entry name" value="MFS_dom"/>
</dbReference>
<dbReference type="Gene3D" id="1.20.1250.20">
    <property type="entry name" value="MFS general substrate transporter like domains"/>
    <property type="match status" value="1"/>
</dbReference>
<dbReference type="InterPro" id="IPR036259">
    <property type="entry name" value="MFS_trans_sf"/>
</dbReference>
<dbReference type="SUPFAM" id="SSF103473">
    <property type="entry name" value="MFS general substrate transporter"/>
    <property type="match status" value="1"/>
</dbReference>
<keyword evidence="2 5" id="KW-0812">Transmembrane</keyword>
<dbReference type="RefSeq" id="WP_220209871.1">
    <property type="nucleotide sequence ID" value="NZ_BNJK01000002.1"/>
</dbReference>
<dbReference type="AlphaFoldDB" id="A0A8J3IR44"/>
<dbReference type="InterPro" id="IPR011701">
    <property type="entry name" value="MFS"/>
</dbReference>
<evidence type="ECO:0000256" key="2">
    <source>
        <dbReference type="ARBA" id="ARBA00022692"/>
    </source>
</evidence>
<feature type="transmembrane region" description="Helical" evidence="5">
    <location>
        <begin position="273"/>
        <end position="293"/>
    </location>
</feature>
<feature type="transmembrane region" description="Helical" evidence="5">
    <location>
        <begin position="32"/>
        <end position="55"/>
    </location>
</feature>
<dbReference type="GO" id="GO:0022857">
    <property type="term" value="F:transmembrane transporter activity"/>
    <property type="evidence" value="ECO:0007669"/>
    <property type="project" value="InterPro"/>
</dbReference>
<dbReference type="Gene3D" id="1.20.1720.10">
    <property type="entry name" value="Multidrug resistance protein D"/>
    <property type="match status" value="1"/>
</dbReference>
<gene>
    <name evidence="7" type="ORF">KSF_092690</name>
</gene>
<name>A0A8J3IR44_9CHLR</name>
<feature type="transmembrane region" description="Helical" evidence="5">
    <location>
        <begin position="75"/>
        <end position="92"/>
    </location>
</feature>
<feature type="transmembrane region" description="Helical" evidence="5">
    <location>
        <begin position="157"/>
        <end position="183"/>
    </location>
</feature>
<keyword evidence="3 5" id="KW-1133">Transmembrane helix</keyword>
<proteinExistence type="predicted"/>
<accession>A0A8J3IR44</accession>
<dbReference type="PRINTS" id="PR01035">
    <property type="entry name" value="TCRTETA"/>
</dbReference>
<feature type="transmembrane region" description="Helical" evidence="5">
    <location>
        <begin position="123"/>
        <end position="145"/>
    </location>
</feature>
<dbReference type="Pfam" id="PF07690">
    <property type="entry name" value="MFS_1"/>
    <property type="match status" value="1"/>
</dbReference>
<feature type="transmembrane region" description="Helical" evidence="5">
    <location>
        <begin position="305"/>
        <end position="323"/>
    </location>
</feature>